<proteinExistence type="predicted"/>
<gene>
    <name evidence="1" type="ORF">ABDJ38_04420</name>
</gene>
<evidence type="ECO:0000313" key="1">
    <source>
        <dbReference type="EMBL" id="MEN7536410.1"/>
    </source>
</evidence>
<dbReference type="Pfam" id="PF14412">
    <property type="entry name" value="AHH"/>
    <property type="match status" value="1"/>
</dbReference>
<evidence type="ECO:0000313" key="2">
    <source>
        <dbReference type="Proteomes" id="UP001484535"/>
    </source>
</evidence>
<organism evidence="1 2">
    <name type="scientific">Aurantiacibacter flavus</name>
    <dbReference type="NCBI Taxonomy" id="3145232"/>
    <lineage>
        <taxon>Bacteria</taxon>
        <taxon>Pseudomonadati</taxon>
        <taxon>Pseudomonadota</taxon>
        <taxon>Alphaproteobacteria</taxon>
        <taxon>Sphingomonadales</taxon>
        <taxon>Erythrobacteraceae</taxon>
        <taxon>Aurantiacibacter</taxon>
    </lineage>
</organism>
<sequence>MPFRSVNRRDAPGFQPEMQRHHLLPRQLFFKPCFAKLIEAVGNDRLGYDDFRRNGLLLPATEDAAFSACLPLHRGPHRAYNELVMERFGQIEARWSRLHRHAPEAALGEALMRLDLLRNALRNKLLNVGTRPYRLNRHDPLGKGLDFAELDAMADALWASSNWTRH</sequence>
<keyword evidence="2" id="KW-1185">Reference proteome</keyword>
<accession>A0ABV0CUL0</accession>
<protein>
    <submittedName>
        <fullName evidence="1">AHH domain-containing protein</fullName>
    </submittedName>
</protein>
<reference evidence="1 2" key="1">
    <citation type="submission" date="2024-05" db="EMBL/GenBank/DDBJ databases">
        <authorList>
            <person name="Park S."/>
        </authorList>
    </citation>
    <scope>NUCLEOTIDE SEQUENCE [LARGE SCALE GENOMIC DNA]</scope>
    <source>
        <strain evidence="1 2">DGU5</strain>
    </source>
</reference>
<name>A0ABV0CUL0_9SPHN</name>
<dbReference type="Proteomes" id="UP001484535">
    <property type="component" value="Unassembled WGS sequence"/>
</dbReference>
<comment type="caution">
    <text evidence="1">The sequence shown here is derived from an EMBL/GenBank/DDBJ whole genome shotgun (WGS) entry which is preliminary data.</text>
</comment>
<dbReference type="EMBL" id="JBDLBR010000001">
    <property type="protein sequence ID" value="MEN7536410.1"/>
    <property type="molecule type" value="Genomic_DNA"/>
</dbReference>
<dbReference type="InterPro" id="IPR032871">
    <property type="entry name" value="AHH_dom_containing"/>
</dbReference>